<dbReference type="Gene3D" id="3.60.21.10">
    <property type="match status" value="1"/>
</dbReference>
<feature type="transmembrane region" description="Helical" evidence="1">
    <location>
        <begin position="457"/>
        <end position="483"/>
    </location>
</feature>
<gene>
    <name evidence="2" type="ordered locus">Oweho_0732</name>
</gene>
<dbReference type="PANTHER" id="PTHR34211:SF3">
    <property type="entry name" value="CALCINEURIN-LIKE METALLO-PHOSPHOESTERASE SUPERFAMILY PROTEIN"/>
    <property type="match status" value="1"/>
</dbReference>
<dbReference type="OrthoDB" id="500534at2"/>
<evidence type="ECO:0000313" key="3">
    <source>
        <dbReference type="Proteomes" id="UP000005631"/>
    </source>
</evidence>
<dbReference type="SUPFAM" id="SSF56300">
    <property type="entry name" value="Metallo-dependent phosphatases"/>
    <property type="match status" value="1"/>
</dbReference>
<proteinExistence type="predicted"/>
<dbReference type="HOGENOM" id="CLU_008143_0_0_10"/>
<accession>G8R1K6</accession>
<organism evidence="2 3">
    <name type="scientific">Owenweeksia hongkongensis (strain DSM 17368 / CIP 108786 / JCM 12287 / NRRL B-23963 / UST20020801)</name>
    <dbReference type="NCBI Taxonomy" id="926562"/>
    <lineage>
        <taxon>Bacteria</taxon>
        <taxon>Pseudomonadati</taxon>
        <taxon>Bacteroidota</taxon>
        <taxon>Flavobacteriia</taxon>
        <taxon>Flavobacteriales</taxon>
        <taxon>Owenweeksiaceae</taxon>
        <taxon>Owenweeksia</taxon>
    </lineage>
</organism>
<dbReference type="Proteomes" id="UP000005631">
    <property type="component" value="Chromosome"/>
</dbReference>
<dbReference type="eggNOG" id="COG1409">
    <property type="taxonomic scope" value="Bacteria"/>
</dbReference>
<dbReference type="PANTHER" id="PTHR34211">
    <property type="entry name" value="CALCINEURIN-LIKE METALLO-PHOSPHOESTERASE SUPERFAMILY PROTEIN"/>
    <property type="match status" value="1"/>
</dbReference>
<name>G8R1K6_OWEHD</name>
<dbReference type="AlphaFoldDB" id="G8R1K6"/>
<keyword evidence="1" id="KW-0812">Transmembrane</keyword>
<dbReference type="EMBL" id="CP003156">
    <property type="protein sequence ID" value="AEV31745.1"/>
    <property type="molecule type" value="Genomic_DNA"/>
</dbReference>
<keyword evidence="2" id="KW-0378">Hydrolase</keyword>
<dbReference type="GO" id="GO:0016787">
    <property type="term" value="F:hydrolase activity"/>
    <property type="evidence" value="ECO:0007669"/>
    <property type="project" value="UniProtKB-KW"/>
</dbReference>
<sequence length="560" mass="62946">MDFKPQKSVEWYDPKQLANTGIKAVISGIFGNFNDKREIQAALYQQEDSKAHDYSQGRDDIWVDYISDTGDGFDATFTMATLLAKEELEVDGQKIPRGKLLIMGGDQVYPVATREEYRNRLQGPYATALPADNTDNNGDRAPHLFAIPGNHDWYDGLTTFIKVFCQQRWIGNWRTRQKRSYFALKLPHNMWLFGIDVQLNSDVDFNQIQYFENVLKEEVKQGGKIILCTAEPTWVYSTSKKSDANNNLEFFEKKLCAINDSTAQPYAKQILTLAGDWHHYARYENENGGMKITAGGGGAFLHPTQNLPEHIGDIFGGDLILKSRFPSSGESKKLLFNNFKFPFANFKMSLVLGAIYALVGWLLFLSFGTGVNPNLGLVPLLKEILFNPGIFLLLILVIVGLGAFAETTPCNPKFKSTFPYALAGYLHGIGQAKMMLFSFLLFVKINPYLEPLSQLKAMSIVIAGCLVVGFLLGGFLFGLYLIFSNLVLGNHDNEAYSSLKWEGYKNFLRLHVTKDEVTIYPIGVKNVSHWQPSGKNAKPPFTANKPIGYQLIEKPITIRF</sequence>
<feature type="transmembrane region" description="Helical" evidence="1">
    <location>
        <begin position="343"/>
        <end position="364"/>
    </location>
</feature>
<evidence type="ECO:0000256" key="1">
    <source>
        <dbReference type="SAM" id="Phobius"/>
    </source>
</evidence>
<dbReference type="InterPro" id="IPR029052">
    <property type="entry name" value="Metallo-depent_PP-like"/>
</dbReference>
<keyword evidence="1" id="KW-0472">Membrane</keyword>
<feature type="transmembrane region" description="Helical" evidence="1">
    <location>
        <begin position="384"/>
        <end position="405"/>
    </location>
</feature>
<keyword evidence="3" id="KW-1185">Reference proteome</keyword>
<keyword evidence="1" id="KW-1133">Transmembrane helix</keyword>
<dbReference type="RefSeq" id="WP_014201106.1">
    <property type="nucleotide sequence ID" value="NC_016599.1"/>
</dbReference>
<protein>
    <submittedName>
        <fullName evidence="2">Putative phosphohydrolase</fullName>
    </submittedName>
</protein>
<dbReference type="STRING" id="926562.Oweho_0732"/>
<evidence type="ECO:0000313" key="2">
    <source>
        <dbReference type="EMBL" id="AEV31745.1"/>
    </source>
</evidence>
<reference evidence="2 3" key="1">
    <citation type="journal article" date="2012" name="Stand. Genomic Sci.">
        <title>Genome sequence of the orange-pigmented seawater bacterium Owenweeksia hongkongensis type strain (UST20020801(T)).</title>
        <authorList>
            <person name="Riedel T."/>
            <person name="Held B."/>
            <person name="Nolan M."/>
            <person name="Lucas S."/>
            <person name="Lapidus A."/>
            <person name="Tice H."/>
            <person name="Del Rio T.G."/>
            <person name="Cheng J.F."/>
            <person name="Han C."/>
            <person name="Tapia R."/>
            <person name="Goodwin L.A."/>
            <person name="Pitluck S."/>
            <person name="Liolios K."/>
            <person name="Mavromatis K."/>
            <person name="Pagani I."/>
            <person name="Ivanova N."/>
            <person name="Mikhailova N."/>
            <person name="Pati A."/>
            <person name="Chen A."/>
            <person name="Palaniappan K."/>
            <person name="Rohde M."/>
            <person name="Tindall B.J."/>
            <person name="Detter J.C."/>
            <person name="Goker M."/>
            <person name="Woyke T."/>
            <person name="Bristow J."/>
            <person name="Eisen J.A."/>
            <person name="Markowitz V."/>
            <person name="Hugenholtz P."/>
            <person name="Klenk H.P."/>
            <person name="Kyrpides N.C."/>
        </authorList>
    </citation>
    <scope>NUCLEOTIDE SEQUENCE</scope>
    <source>
        <strain evidence="3">DSM 17368 / JCM 12287 / NRRL B-23963</strain>
    </source>
</reference>
<feature type="transmembrane region" description="Helical" evidence="1">
    <location>
        <begin position="417"/>
        <end position="445"/>
    </location>
</feature>
<dbReference type="KEGG" id="oho:Oweho_0732"/>